<keyword evidence="3" id="KW-0808">Transferase</keyword>
<dbReference type="Gene3D" id="3.40.630.30">
    <property type="match status" value="1"/>
</dbReference>
<protein>
    <submittedName>
        <fullName evidence="3">Aminoglycoside 6'-N-acetyltransferase</fullName>
    </submittedName>
</protein>
<dbReference type="Proteomes" id="UP000199427">
    <property type="component" value="Unassembled WGS sequence"/>
</dbReference>
<organism evidence="3 4">
    <name type="scientific">Piscibacillus halophilus</name>
    <dbReference type="NCBI Taxonomy" id="571933"/>
    <lineage>
        <taxon>Bacteria</taxon>
        <taxon>Bacillati</taxon>
        <taxon>Bacillota</taxon>
        <taxon>Bacilli</taxon>
        <taxon>Bacillales</taxon>
        <taxon>Bacillaceae</taxon>
        <taxon>Piscibacillus</taxon>
    </lineage>
</organism>
<dbReference type="STRING" id="571933.SAMN05216362_10725"/>
<dbReference type="PANTHER" id="PTHR31438">
    <property type="entry name" value="LYSINE N-ACYLTRANSFERASE C17G9.06C-RELATED"/>
    <property type="match status" value="1"/>
</dbReference>
<dbReference type="InterPro" id="IPR000182">
    <property type="entry name" value="GNAT_dom"/>
</dbReference>
<evidence type="ECO:0000259" key="2">
    <source>
        <dbReference type="PROSITE" id="PS51186"/>
    </source>
</evidence>
<accession>A0A1H9DIB3</accession>
<dbReference type="EMBL" id="FOES01000007">
    <property type="protein sequence ID" value="SEQ13159.1"/>
    <property type="molecule type" value="Genomic_DNA"/>
</dbReference>
<sequence length="179" mass="21580">MITQFQGLTVRELEEKDQPFLVKWLSDPEVLQFYEGRDQPFDLEKVKQEFYEIDDGVTKCIVEYKGERIGYIQFYKVEAYYREKFGYKSERTFGLDQFIGEVDYWNKGIGTTLVKNMARYLLNRENADHVVMDPQTQNHRALRCYEKSGFKIVKLLPKHEWHEGAYRDCWLMEYQQNIE</sequence>
<proteinExistence type="predicted"/>
<keyword evidence="4" id="KW-1185">Reference proteome</keyword>
<name>A0A1H9DIB3_9BACI</name>
<reference evidence="3 4" key="1">
    <citation type="submission" date="2016-10" db="EMBL/GenBank/DDBJ databases">
        <authorList>
            <person name="de Groot N.N."/>
        </authorList>
    </citation>
    <scope>NUCLEOTIDE SEQUENCE [LARGE SCALE GENOMIC DNA]</scope>
    <source>
        <strain evidence="3 4">DSM 21633</strain>
    </source>
</reference>
<evidence type="ECO:0000313" key="4">
    <source>
        <dbReference type="Proteomes" id="UP000199427"/>
    </source>
</evidence>
<gene>
    <name evidence="3" type="ORF">SAMN05216362_10725</name>
</gene>
<evidence type="ECO:0000313" key="3">
    <source>
        <dbReference type="EMBL" id="SEQ13159.1"/>
    </source>
</evidence>
<dbReference type="InterPro" id="IPR016181">
    <property type="entry name" value="Acyl_CoA_acyltransferase"/>
</dbReference>
<dbReference type="PROSITE" id="PS51186">
    <property type="entry name" value="GNAT"/>
    <property type="match status" value="1"/>
</dbReference>
<keyword evidence="1" id="KW-0046">Antibiotic resistance</keyword>
<dbReference type="GO" id="GO:0046677">
    <property type="term" value="P:response to antibiotic"/>
    <property type="evidence" value="ECO:0007669"/>
    <property type="project" value="UniProtKB-KW"/>
</dbReference>
<dbReference type="SUPFAM" id="SSF55729">
    <property type="entry name" value="Acyl-CoA N-acyltransferases (Nat)"/>
    <property type="match status" value="1"/>
</dbReference>
<evidence type="ECO:0000256" key="1">
    <source>
        <dbReference type="ARBA" id="ARBA00023251"/>
    </source>
</evidence>
<dbReference type="PANTHER" id="PTHR31438:SF1">
    <property type="entry name" value="LYSINE N-ACYLTRANSFERASE C17G9.06C-RELATED"/>
    <property type="match status" value="1"/>
</dbReference>
<dbReference type="RefSeq" id="WP_091773000.1">
    <property type="nucleotide sequence ID" value="NZ_CAESCL010000001.1"/>
</dbReference>
<dbReference type="OrthoDB" id="9795206at2"/>
<feature type="domain" description="N-acetyltransferase" evidence="2">
    <location>
        <begin position="8"/>
        <end position="173"/>
    </location>
</feature>
<dbReference type="GO" id="GO:0016410">
    <property type="term" value="F:N-acyltransferase activity"/>
    <property type="evidence" value="ECO:0007669"/>
    <property type="project" value="TreeGrafter"/>
</dbReference>
<dbReference type="AlphaFoldDB" id="A0A1H9DIB3"/>
<dbReference type="Pfam" id="PF13523">
    <property type="entry name" value="Acetyltransf_8"/>
    <property type="match status" value="1"/>
</dbReference>